<dbReference type="Gene3D" id="3.30.710.10">
    <property type="entry name" value="Potassium Channel Kv1.1, Chain A"/>
    <property type="match status" value="1"/>
</dbReference>
<sequence>MVFISVHADNGGDVIFCSSDDVRFYIRCQDLEYLTEGFPAGDQISSSEVVPLAEKASTLELLFQFTQRNTPLPDLDDVNFKQLMDLAEAAEKYVVHSAIRVCVMRMKDFLDVEHAEEIFNFAARHNGHESLIFAVAPMFVGKELEDVAYIMPADLYIPWSMYREQWLKILSHLTCPLDVFNPNSKKKLWRTRILAAKREIMANPQLIHHLEELIELEKDTRGPKGDDDMNAVLFLWRDGIVEQVKRMRTLKSFVLEHRQRKAVI</sequence>
<evidence type="ECO:0000313" key="2">
    <source>
        <dbReference type="Proteomes" id="UP000559256"/>
    </source>
</evidence>
<reference evidence="1 2" key="1">
    <citation type="journal article" date="2020" name="ISME J.">
        <title>Uncovering the hidden diversity of litter-decomposition mechanisms in mushroom-forming fungi.</title>
        <authorList>
            <person name="Floudas D."/>
            <person name="Bentzer J."/>
            <person name="Ahren D."/>
            <person name="Johansson T."/>
            <person name="Persson P."/>
            <person name="Tunlid A."/>
        </authorList>
    </citation>
    <scope>NUCLEOTIDE SEQUENCE [LARGE SCALE GENOMIC DNA]</scope>
    <source>
        <strain evidence="1 2">CBS 291.85</strain>
    </source>
</reference>
<organism evidence="1 2">
    <name type="scientific">Tetrapyrgos nigripes</name>
    <dbReference type="NCBI Taxonomy" id="182062"/>
    <lineage>
        <taxon>Eukaryota</taxon>
        <taxon>Fungi</taxon>
        <taxon>Dikarya</taxon>
        <taxon>Basidiomycota</taxon>
        <taxon>Agaricomycotina</taxon>
        <taxon>Agaricomycetes</taxon>
        <taxon>Agaricomycetidae</taxon>
        <taxon>Agaricales</taxon>
        <taxon>Marasmiineae</taxon>
        <taxon>Marasmiaceae</taxon>
        <taxon>Tetrapyrgos</taxon>
    </lineage>
</organism>
<comment type="caution">
    <text evidence="1">The sequence shown here is derived from an EMBL/GenBank/DDBJ whole genome shotgun (WGS) entry which is preliminary data.</text>
</comment>
<gene>
    <name evidence="1" type="ORF">D9758_008778</name>
</gene>
<dbReference type="OrthoDB" id="3184970at2759"/>
<dbReference type="Proteomes" id="UP000559256">
    <property type="component" value="Unassembled WGS sequence"/>
</dbReference>
<keyword evidence="2" id="KW-1185">Reference proteome</keyword>
<dbReference type="InterPro" id="IPR011333">
    <property type="entry name" value="SKP1/BTB/POZ_sf"/>
</dbReference>
<proteinExistence type="predicted"/>
<dbReference type="EMBL" id="JAACJM010000064">
    <property type="protein sequence ID" value="KAF5353134.1"/>
    <property type="molecule type" value="Genomic_DNA"/>
</dbReference>
<dbReference type="AlphaFoldDB" id="A0A8H5D3T9"/>
<protein>
    <recommendedName>
        <fullName evidence="3">BTB domain-containing protein</fullName>
    </recommendedName>
</protein>
<evidence type="ECO:0008006" key="3">
    <source>
        <dbReference type="Google" id="ProtNLM"/>
    </source>
</evidence>
<accession>A0A8H5D3T9</accession>
<name>A0A8H5D3T9_9AGAR</name>
<evidence type="ECO:0000313" key="1">
    <source>
        <dbReference type="EMBL" id="KAF5353134.1"/>
    </source>
</evidence>